<organism evidence="1 2">
    <name type="scientific">Nibea albiflora</name>
    <name type="common">Yellow drum</name>
    <name type="synonym">Corvina albiflora</name>
    <dbReference type="NCBI Taxonomy" id="240163"/>
    <lineage>
        <taxon>Eukaryota</taxon>
        <taxon>Metazoa</taxon>
        <taxon>Chordata</taxon>
        <taxon>Craniata</taxon>
        <taxon>Vertebrata</taxon>
        <taxon>Euteleostomi</taxon>
        <taxon>Actinopterygii</taxon>
        <taxon>Neopterygii</taxon>
        <taxon>Teleostei</taxon>
        <taxon>Neoteleostei</taxon>
        <taxon>Acanthomorphata</taxon>
        <taxon>Eupercaria</taxon>
        <taxon>Sciaenidae</taxon>
        <taxon>Nibea</taxon>
    </lineage>
</organism>
<feature type="non-terminal residue" evidence="1">
    <location>
        <position position="1"/>
    </location>
</feature>
<reference evidence="1" key="1">
    <citation type="submission" date="2020-04" db="EMBL/GenBank/DDBJ databases">
        <title>A chromosome-scale assembly and high-density genetic map of the yellow drum (Nibea albiflora) genome.</title>
        <authorList>
            <person name="Xu D."/>
            <person name="Zhang W."/>
            <person name="Chen R."/>
            <person name="Tan P."/>
            <person name="Wang L."/>
            <person name="Song H."/>
            <person name="Tian L."/>
            <person name="Zhu Q."/>
            <person name="Wang B."/>
        </authorList>
    </citation>
    <scope>NUCLEOTIDE SEQUENCE</scope>
    <source>
        <strain evidence="1">ZJHYS-2018</strain>
    </source>
</reference>
<proteinExistence type="predicted"/>
<evidence type="ECO:0000313" key="2">
    <source>
        <dbReference type="Proteomes" id="UP000805704"/>
    </source>
</evidence>
<protein>
    <submittedName>
        <fullName evidence="1">Uncharacterized protein</fullName>
    </submittedName>
</protein>
<accession>A0ACB7FEG7</accession>
<sequence>LAEPGYIAACTVVAQQQLPLPITIPLRPGLKRWSKSLCETLGLQGNMSRSFPTPSIKAAREAAACLVPRGKASGAAGFCFKSTQEQKDVSS</sequence>
<keyword evidence="2" id="KW-1185">Reference proteome</keyword>
<feature type="non-terminal residue" evidence="1">
    <location>
        <position position="91"/>
    </location>
</feature>
<gene>
    <name evidence="1" type="ORF">GBF38_020153</name>
</gene>
<name>A0ACB7FEG7_NIBAL</name>
<comment type="caution">
    <text evidence="1">The sequence shown here is derived from an EMBL/GenBank/DDBJ whole genome shotgun (WGS) entry which is preliminary data.</text>
</comment>
<dbReference type="EMBL" id="CM024800">
    <property type="protein sequence ID" value="KAG8012408.1"/>
    <property type="molecule type" value="Genomic_DNA"/>
</dbReference>
<evidence type="ECO:0000313" key="1">
    <source>
        <dbReference type="EMBL" id="KAG8012408.1"/>
    </source>
</evidence>
<dbReference type="Proteomes" id="UP000805704">
    <property type="component" value="Chromosome 12"/>
</dbReference>